<accession>A0A1F5EL68</accession>
<comment type="caution">
    <text evidence="1">The sequence shown here is derived from an EMBL/GenBank/DDBJ whole genome shotgun (WGS) entry which is preliminary data.</text>
</comment>
<organism evidence="1 2">
    <name type="scientific">Candidatus Campbellbacteria bacterium RIFCSPHIGHO2_12_FULL_35_10</name>
    <dbReference type="NCBI Taxonomy" id="1797578"/>
    <lineage>
        <taxon>Bacteria</taxon>
        <taxon>Candidatus Campbelliibacteriota</taxon>
    </lineage>
</organism>
<evidence type="ECO:0000313" key="2">
    <source>
        <dbReference type="Proteomes" id="UP000185891"/>
    </source>
</evidence>
<dbReference type="AlphaFoldDB" id="A0A1F5EL68"/>
<dbReference type="EMBL" id="MFAA01000044">
    <property type="protein sequence ID" value="OGD68050.1"/>
    <property type="molecule type" value="Genomic_DNA"/>
</dbReference>
<protein>
    <submittedName>
        <fullName evidence="1">Uncharacterized protein</fullName>
    </submittedName>
</protein>
<gene>
    <name evidence="1" type="ORF">A3E89_02785</name>
</gene>
<proteinExistence type="predicted"/>
<name>A0A1F5EL68_9BACT</name>
<reference evidence="1 2" key="1">
    <citation type="journal article" date="2016" name="Nat. Commun.">
        <title>Thousands of microbial genomes shed light on interconnected biogeochemical processes in an aquifer system.</title>
        <authorList>
            <person name="Anantharaman K."/>
            <person name="Brown C.T."/>
            <person name="Hug L.A."/>
            <person name="Sharon I."/>
            <person name="Castelle C.J."/>
            <person name="Probst A.J."/>
            <person name="Thomas B.C."/>
            <person name="Singh A."/>
            <person name="Wilkins M.J."/>
            <person name="Karaoz U."/>
            <person name="Brodie E.L."/>
            <person name="Williams K.H."/>
            <person name="Hubbard S.S."/>
            <person name="Banfield J.F."/>
        </authorList>
    </citation>
    <scope>NUCLEOTIDE SEQUENCE [LARGE SCALE GENOMIC DNA]</scope>
</reference>
<sequence length="155" mass="18526">MARISNNIPFEWNSLSEINNFLKSKKIARDVWFISIPISFKELKYQWNLTFDKNSPVYFLFFFNLRLIIILDVLRECGFITRRKIDSFDYEKLGNLLNKIQDVDSLSNCLKEGYSIVKDMENTGMKLDIFEYKQICHGQKRKFLFPSLIFEKIKI</sequence>
<evidence type="ECO:0000313" key="1">
    <source>
        <dbReference type="EMBL" id="OGD68050.1"/>
    </source>
</evidence>
<dbReference type="Proteomes" id="UP000185891">
    <property type="component" value="Unassembled WGS sequence"/>
</dbReference>